<dbReference type="Gene3D" id="3.90.76.10">
    <property type="entry name" value="Dipeptide-binding Protein, Domain 1"/>
    <property type="match status" value="1"/>
</dbReference>
<dbReference type="GO" id="GO:0015833">
    <property type="term" value="P:peptide transport"/>
    <property type="evidence" value="ECO:0007669"/>
    <property type="project" value="TreeGrafter"/>
</dbReference>
<evidence type="ECO:0000313" key="7">
    <source>
        <dbReference type="Proteomes" id="UP000308037"/>
    </source>
</evidence>
<dbReference type="GO" id="GO:1904680">
    <property type="term" value="F:peptide transmembrane transporter activity"/>
    <property type="evidence" value="ECO:0007669"/>
    <property type="project" value="TreeGrafter"/>
</dbReference>
<dbReference type="PANTHER" id="PTHR30290">
    <property type="entry name" value="PERIPLASMIC BINDING COMPONENT OF ABC TRANSPORTER"/>
    <property type="match status" value="1"/>
</dbReference>
<reference evidence="6 7" key="1">
    <citation type="submission" date="2019-04" db="EMBL/GenBank/DDBJ databases">
        <title>Natronomonas sp. F20-122 a newhaloarchaeon isolated from a saline saltern of Isla Bacuta, Huelva, Spain.</title>
        <authorList>
            <person name="Duran-Viseras A."/>
            <person name="Sanchez-Porro C."/>
            <person name="Ventosa A."/>
        </authorList>
    </citation>
    <scope>NUCLEOTIDE SEQUENCE [LARGE SCALE GENOMIC DNA]</scope>
    <source>
        <strain evidence="6 7">F20-122</strain>
    </source>
</reference>
<dbReference type="AlphaFoldDB" id="A0A4U5J907"/>
<dbReference type="PIRSF" id="PIRSF002741">
    <property type="entry name" value="MppA"/>
    <property type="match status" value="1"/>
</dbReference>
<evidence type="ECO:0000256" key="3">
    <source>
        <dbReference type="ARBA" id="ARBA00022729"/>
    </source>
</evidence>
<dbReference type="Gene3D" id="3.40.190.10">
    <property type="entry name" value="Periplasmic binding protein-like II"/>
    <property type="match status" value="1"/>
</dbReference>
<dbReference type="SUPFAM" id="SSF53850">
    <property type="entry name" value="Periplasmic binding protein-like II"/>
    <property type="match status" value="1"/>
</dbReference>
<feature type="domain" description="Solute-binding protein family 5" evidence="5">
    <location>
        <begin position="113"/>
        <end position="475"/>
    </location>
</feature>
<keyword evidence="3" id="KW-0732">Signal</keyword>
<evidence type="ECO:0000313" key="6">
    <source>
        <dbReference type="EMBL" id="TKR24701.1"/>
    </source>
</evidence>
<comment type="similarity">
    <text evidence="1">Belongs to the bacterial solute-binding protein 5 family.</text>
</comment>
<proteinExistence type="inferred from homology"/>
<dbReference type="GO" id="GO:0042597">
    <property type="term" value="C:periplasmic space"/>
    <property type="evidence" value="ECO:0007669"/>
    <property type="project" value="UniProtKB-ARBA"/>
</dbReference>
<name>A0A4U5J907_9EURY</name>
<keyword evidence="7" id="KW-1185">Reference proteome</keyword>
<comment type="caution">
    <text evidence="6">The sequence shown here is derived from an EMBL/GenBank/DDBJ whole genome shotgun (WGS) entry which is preliminary data.</text>
</comment>
<organism evidence="6 7">
    <name type="scientific">Natronomonas salsuginis</name>
    <dbReference type="NCBI Taxonomy" id="2217661"/>
    <lineage>
        <taxon>Archaea</taxon>
        <taxon>Methanobacteriati</taxon>
        <taxon>Methanobacteriota</taxon>
        <taxon>Stenosarchaea group</taxon>
        <taxon>Halobacteria</taxon>
        <taxon>Halobacteriales</taxon>
        <taxon>Natronomonadaceae</taxon>
        <taxon>Natronomonas</taxon>
    </lineage>
</organism>
<feature type="region of interest" description="Disordered" evidence="4">
    <location>
        <begin position="1"/>
        <end position="20"/>
    </location>
</feature>
<feature type="compositionally biased region" description="Low complexity" evidence="4">
    <location>
        <begin position="46"/>
        <end position="65"/>
    </location>
</feature>
<dbReference type="EMBL" id="QKNX01000007">
    <property type="protein sequence ID" value="TKR24701.1"/>
    <property type="molecule type" value="Genomic_DNA"/>
</dbReference>
<dbReference type="InterPro" id="IPR039424">
    <property type="entry name" value="SBP_5"/>
</dbReference>
<evidence type="ECO:0000259" key="5">
    <source>
        <dbReference type="Pfam" id="PF00496"/>
    </source>
</evidence>
<protein>
    <submittedName>
        <fullName evidence="6">ABC transporter substrate-binding protein</fullName>
    </submittedName>
</protein>
<dbReference type="CDD" id="cd00995">
    <property type="entry name" value="PBP2_NikA_DppA_OppA_like"/>
    <property type="match status" value="1"/>
</dbReference>
<feature type="compositionally biased region" description="Polar residues" evidence="4">
    <location>
        <begin position="8"/>
        <end position="20"/>
    </location>
</feature>
<keyword evidence="2" id="KW-0813">Transport</keyword>
<sequence>MKDRSDMVTDSGSVSLENLQGPTIDRRTTIKLLSGAGIAGLAGCAGSDGSADTNTSDTSATGNGTPDTGDSITAGWYASGLDDLDPHYVTSGERFQLIANITSGLTMLTPEVEMQGDLATDWTVEKGGARIVYELREDVTFHNGEKFTADDVAFSVERSITEEAPNSDLLSPLKPIDDGGVSVIDDYTVAVEFEQPYIPGLIYFSREGRAANVINQTALEEMGREDFKRTPVGTGPFEVVSHDVGERIELEAFDDYYRTDENGTQLPYLDGVTVRAVPEAGTIVNALRSGDLDFINEVPLENAPQLKQSSDIVTHQRPDLNYYNLSMNSDVEPFTTKTARLGFAKLIDSEQMVEEGFFGNANPEPTLYSPAHEWIYRDWEDKPQDQAYDPEEGQRLLEEAGVADASVTLLADGRTKRLMEIIQRQLSNAGLDVSIEQVSTSVYWDRVPDADAVITWSSGDYDPDTGIYRSFHSEGIFNDAGYDNERVDELLEAQRETTDRDERREQLQEIEDRVIKDAPTAFFGHREDVVGHRSHVSGFVHVPFQRRLEYLSTSE</sequence>
<evidence type="ECO:0000256" key="2">
    <source>
        <dbReference type="ARBA" id="ARBA00022448"/>
    </source>
</evidence>
<feature type="region of interest" description="Disordered" evidence="4">
    <location>
        <begin position="46"/>
        <end position="69"/>
    </location>
</feature>
<gene>
    <name evidence="6" type="ORF">DM868_13945</name>
</gene>
<dbReference type="GO" id="GO:0043190">
    <property type="term" value="C:ATP-binding cassette (ABC) transporter complex"/>
    <property type="evidence" value="ECO:0007669"/>
    <property type="project" value="InterPro"/>
</dbReference>
<dbReference type="Pfam" id="PF00496">
    <property type="entry name" value="SBP_bac_5"/>
    <property type="match status" value="1"/>
</dbReference>
<evidence type="ECO:0000256" key="1">
    <source>
        <dbReference type="ARBA" id="ARBA00005695"/>
    </source>
</evidence>
<dbReference type="InterPro" id="IPR030678">
    <property type="entry name" value="Peptide/Ni-bd"/>
</dbReference>
<evidence type="ECO:0000256" key="4">
    <source>
        <dbReference type="SAM" id="MobiDB-lite"/>
    </source>
</evidence>
<dbReference type="Gene3D" id="3.10.105.10">
    <property type="entry name" value="Dipeptide-binding Protein, Domain 3"/>
    <property type="match status" value="1"/>
</dbReference>
<dbReference type="InterPro" id="IPR000914">
    <property type="entry name" value="SBP_5_dom"/>
</dbReference>
<dbReference type="Proteomes" id="UP000308037">
    <property type="component" value="Unassembled WGS sequence"/>
</dbReference>
<accession>A0A4U5J907</accession>
<dbReference type="PANTHER" id="PTHR30290:SF9">
    <property type="entry name" value="OLIGOPEPTIDE-BINDING PROTEIN APPA"/>
    <property type="match status" value="1"/>
</dbReference>